<feature type="region of interest" description="Disordered" evidence="1">
    <location>
        <begin position="1"/>
        <end position="26"/>
    </location>
</feature>
<evidence type="ECO:0000313" key="3">
    <source>
        <dbReference type="Proteomes" id="UP000008694"/>
    </source>
</evidence>
<protein>
    <submittedName>
        <fullName evidence="2">Predicted protein</fullName>
    </submittedName>
</protein>
<evidence type="ECO:0000256" key="1">
    <source>
        <dbReference type="SAM" id="MobiDB-lite"/>
    </source>
</evidence>
<reference evidence="3" key="1">
    <citation type="journal article" date="2011" name="Nat. Genet.">
        <title>The Arabidopsis lyrata genome sequence and the basis of rapid genome size change.</title>
        <authorList>
            <person name="Hu T.T."/>
            <person name="Pattyn P."/>
            <person name="Bakker E.G."/>
            <person name="Cao J."/>
            <person name="Cheng J.-F."/>
            <person name="Clark R.M."/>
            <person name="Fahlgren N."/>
            <person name="Fawcett J.A."/>
            <person name="Grimwood J."/>
            <person name="Gundlach H."/>
            <person name="Haberer G."/>
            <person name="Hollister J.D."/>
            <person name="Ossowski S."/>
            <person name="Ottilar R.P."/>
            <person name="Salamov A.A."/>
            <person name="Schneeberger K."/>
            <person name="Spannagl M."/>
            <person name="Wang X."/>
            <person name="Yang L."/>
            <person name="Nasrallah M.E."/>
            <person name="Bergelson J."/>
            <person name="Carrington J.C."/>
            <person name="Gaut B.S."/>
            <person name="Schmutz J."/>
            <person name="Mayer K.F.X."/>
            <person name="Van de Peer Y."/>
            <person name="Grigoriev I.V."/>
            <person name="Nordborg M."/>
            <person name="Weigel D."/>
            <person name="Guo Y.-L."/>
        </authorList>
    </citation>
    <scope>NUCLEOTIDE SEQUENCE [LARGE SCALE GENOMIC DNA]</scope>
    <source>
        <strain evidence="3">cv. MN47</strain>
    </source>
</reference>
<organism evidence="3">
    <name type="scientific">Arabidopsis lyrata subsp. lyrata</name>
    <name type="common">Lyre-leaved rock-cress</name>
    <dbReference type="NCBI Taxonomy" id="81972"/>
    <lineage>
        <taxon>Eukaryota</taxon>
        <taxon>Viridiplantae</taxon>
        <taxon>Streptophyta</taxon>
        <taxon>Embryophyta</taxon>
        <taxon>Tracheophyta</taxon>
        <taxon>Spermatophyta</taxon>
        <taxon>Magnoliopsida</taxon>
        <taxon>eudicotyledons</taxon>
        <taxon>Gunneridae</taxon>
        <taxon>Pentapetalae</taxon>
        <taxon>rosids</taxon>
        <taxon>malvids</taxon>
        <taxon>Brassicales</taxon>
        <taxon>Brassicaceae</taxon>
        <taxon>Camelineae</taxon>
        <taxon>Arabidopsis</taxon>
    </lineage>
</organism>
<dbReference type="HOGENOM" id="CLU_464914_0_0_1"/>
<name>D7MHZ5_ARALL</name>
<feature type="compositionally biased region" description="Acidic residues" evidence="1">
    <location>
        <begin position="71"/>
        <end position="80"/>
    </location>
</feature>
<feature type="compositionally biased region" description="Basic and acidic residues" evidence="1">
    <location>
        <begin position="1"/>
        <end position="17"/>
    </location>
</feature>
<accession>D7MHZ5</accession>
<feature type="compositionally biased region" description="Basic and acidic residues" evidence="1">
    <location>
        <begin position="81"/>
        <end position="91"/>
    </location>
</feature>
<dbReference type="AlphaFoldDB" id="D7MHZ5"/>
<sequence>MARVRDPKDITVEEPGEKYPSSGASNGYDVAVSVLTEASSDAAVKVLIEASDASELDRTEDPVEGLKGTEAVEEMEEVADKEEKEEVRNSEDVDGEVEVSNAIGGECEAEVSISIDVDEEERHQDDARGERGSADEECFKYGNPTSKYMKSLRFLTQKGHSQEAIDCLGESADHSIFGHYAYGLFLICCGAVEDGPSAMDQLNFALNFSGNGAFEILGEVFSRGSRCGFISYQNRKKTCEGKGFRFGWGVPRILFLKEVCGFRGFRSAKGWSDCVVLVVLMVDLDSSNLDLVSWFSVSDFAWEERRISFQIRSIQKDLWSFSVKPFQKWGDHVIYLGLEVEELRIGGLQLPGWVLLLLDLKIVGGMNVIGAADQVGFDEIDTPFVRFWFSVYRGFCSKLVAGIGSIQEAFPIWFYGGSEGVVRWLLEHSQSWRWAMGQRFPQGNGLWASNLFGSEMFYHPFLMFDLFRRSSVSYTVFNSHNFLDRERNISVEISDQKGKNCSRLEKLISGGFSLDEYGSNVEGISEEAQKGDADYKLGVYKPDSRSGGFQICWPAGGYGSSSRRKISSKTFIGLMRNYGWKGEWWIQ</sequence>
<evidence type="ECO:0000313" key="2">
    <source>
        <dbReference type="EMBL" id="EFH44716.1"/>
    </source>
</evidence>
<proteinExistence type="predicted"/>
<dbReference type="Gramene" id="Al_scaffold_0007_3211">
    <property type="protein sequence ID" value="Al_scaffold_0007_3211"/>
    <property type="gene ID" value="Al_scaffold_0007_3211"/>
</dbReference>
<feature type="region of interest" description="Disordered" evidence="1">
    <location>
        <begin position="51"/>
        <end position="97"/>
    </location>
</feature>
<dbReference type="Proteomes" id="UP000008694">
    <property type="component" value="Unassembled WGS sequence"/>
</dbReference>
<gene>
    <name evidence="2" type="ORF">ARALYDRAFT_659156</name>
</gene>
<keyword evidence="3" id="KW-1185">Reference proteome</keyword>
<dbReference type="EMBL" id="GL348719">
    <property type="protein sequence ID" value="EFH44716.1"/>
    <property type="molecule type" value="Genomic_DNA"/>
</dbReference>